<feature type="compositionally biased region" description="Polar residues" evidence="11">
    <location>
        <begin position="1690"/>
        <end position="1701"/>
    </location>
</feature>
<gene>
    <name evidence="13" type="ORF">BRETT_004231</name>
</gene>
<reference evidence="13" key="2">
    <citation type="journal article" name="BMC Genomics">
        <title>New genome assemblies reveal patterns of domestication and adaptation across Brettanomyces (Dekkera) species.</title>
        <authorList>
            <person name="Roach M.J."/>
            <person name="Borneman A.R."/>
        </authorList>
    </citation>
    <scope>NUCLEOTIDE SEQUENCE</scope>
    <source>
        <strain evidence="13">UCD 2041</strain>
    </source>
</reference>
<dbReference type="Gene3D" id="1.20.58.940">
    <property type="match status" value="1"/>
</dbReference>
<feature type="compositionally biased region" description="Basic and acidic residues" evidence="11">
    <location>
        <begin position="390"/>
        <end position="419"/>
    </location>
</feature>
<evidence type="ECO:0000256" key="7">
    <source>
        <dbReference type="ARBA" id="ARBA00022892"/>
    </source>
</evidence>
<feature type="compositionally biased region" description="Basic and acidic residues" evidence="11">
    <location>
        <begin position="2190"/>
        <end position="2207"/>
    </location>
</feature>
<feature type="compositionally biased region" description="Polar residues" evidence="11">
    <location>
        <begin position="512"/>
        <end position="525"/>
    </location>
</feature>
<feature type="region of interest" description="Disordered" evidence="11">
    <location>
        <begin position="856"/>
        <end position="894"/>
    </location>
</feature>
<proteinExistence type="inferred from homology"/>
<feature type="compositionally biased region" description="Low complexity" evidence="11">
    <location>
        <begin position="2269"/>
        <end position="2280"/>
    </location>
</feature>
<organism evidence="13 14">
    <name type="scientific">Dekkera bruxellensis</name>
    <name type="common">Brettanomyces custersii</name>
    <dbReference type="NCBI Taxonomy" id="5007"/>
    <lineage>
        <taxon>Eukaryota</taxon>
        <taxon>Fungi</taxon>
        <taxon>Dikarya</taxon>
        <taxon>Ascomycota</taxon>
        <taxon>Saccharomycotina</taxon>
        <taxon>Pichiomycetes</taxon>
        <taxon>Pichiales</taxon>
        <taxon>Pichiaceae</taxon>
        <taxon>Brettanomyces</taxon>
    </lineage>
</organism>
<feature type="region of interest" description="Disordered" evidence="11">
    <location>
        <begin position="1873"/>
        <end position="1912"/>
    </location>
</feature>
<dbReference type="PANTHER" id="PTHR13402:SF6">
    <property type="entry name" value="SECRETORY 16, ISOFORM I"/>
    <property type="match status" value="1"/>
</dbReference>
<feature type="domain" description="Sec16 Sec23-binding" evidence="12">
    <location>
        <begin position="1135"/>
        <end position="1399"/>
    </location>
</feature>
<protein>
    <recommendedName>
        <fullName evidence="4">COPII coat assembly protein SEC16</fullName>
    </recommendedName>
    <alternativeName>
        <fullName evidence="3">COPII coat assembly protein sec16</fullName>
    </alternativeName>
    <alternativeName>
        <fullName evidence="9 10">protein transport protein SEC16</fullName>
    </alternativeName>
</protein>
<evidence type="ECO:0000256" key="5">
    <source>
        <dbReference type="ARBA" id="ARBA00022448"/>
    </source>
</evidence>
<feature type="region of interest" description="Disordered" evidence="11">
    <location>
        <begin position="1934"/>
        <end position="1960"/>
    </location>
</feature>
<feature type="compositionally biased region" description="Basic and acidic residues" evidence="11">
    <location>
        <begin position="1703"/>
        <end position="1712"/>
    </location>
</feature>
<feature type="compositionally biased region" description="Basic and acidic residues" evidence="11">
    <location>
        <begin position="272"/>
        <end position="290"/>
    </location>
</feature>
<feature type="region of interest" description="Disordered" evidence="11">
    <location>
        <begin position="492"/>
        <end position="525"/>
    </location>
</feature>
<feature type="compositionally biased region" description="Basic and acidic residues" evidence="11">
    <location>
        <begin position="192"/>
        <end position="259"/>
    </location>
</feature>
<comment type="function">
    <text evidence="8">Involved in the initiation of assembly of the COPII coat required for the formation of transport vesicles from the endoplasmic reticulum (ER) and the selection of cargo molecules. Also involved in autophagy.</text>
</comment>
<feature type="compositionally biased region" description="Polar residues" evidence="11">
    <location>
        <begin position="111"/>
        <end position="123"/>
    </location>
</feature>
<feature type="compositionally biased region" description="Pro residues" evidence="11">
    <location>
        <begin position="2255"/>
        <end position="2268"/>
    </location>
</feature>
<evidence type="ECO:0000256" key="9">
    <source>
        <dbReference type="ARBA" id="ARBA00030650"/>
    </source>
</evidence>
<feature type="compositionally biased region" description="Polar residues" evidence="11">
    <location>
        <begin position="1951"/>
        <end position="1960"/>
    </location>
</feature>
<accession>A0A871RA62</accession>
<feature type="region of interest" description="Disordered" evidence="11">
    <location>
        <begin position="2123"/>
        <end position="2207"/>
    </location>
</feature>
<dbReference type="GeneID" id="64576154"/>
<feature type="compositionally biased region" description="Acidic residues" evidence="11">
    <location>
        <begin position="426"/>
        <end position="452"/>
    </location>
</feature>
<feature type="compositionally biased region" description="Basic residues" evidence="11">
    <location>
        <begin position="2300"/>
        <end position="2310"/>
    </location>
</feature>
<feature type="region of interest" description="Disordered" evidence="11">
    <location>
        <begin position="708"/>
        <end position="748"/>
    </location>
</feature>
<feature type="compositionally biased region" description="Basic residues" evidence="11">
    <location>
        <begin position="1"/>
        <end position="19"/>
    </location>
</feature>
<sequence>MSRKHKKTRKNRRQNKKAPTKPDTRTEISIQADDITEDESSIINDASISETTEENRDVKSEESSSLPNNLSSDNDNKITSSNTVSAKETSASENIEADLSSDERQVKNIDEPNSLQEVANSEMASAGLKAENGPIIEENRSKAVKKTEAVEDTKFNKEDEDKLAKDGIEGDSQNKENTEEPDLSWGNDEDNGEKMPWEVEESGNKTEGHEDLDAEDHEKLNVEDQKTVLKPGDVTERPHSLVIDEKKVEVKNIEKESEGKPQSTESAQGPDKNSEPEDDDKKAVETKDNDEMAVDESSGKEPVTLEKSSNLPWDESEGAEDSPMPWEESKPSAQMAGTDEEYGHIDKETGGDEEEVEDDSFLRDLSESRRADSSKKMDSQKESLLINEEQPSKPTEEDENTDKAESLQGKPAEETKAEPVENNLDFLEDDNEILLDDIMDDDLLEDEEEEVPESVGNKGKGSTKPQVASPYTPYSHAGSVISSVSERIARPLSPKMQKYVPGDRAASPSVRRPSNNYVPHTYSHTSSVNVPLRRAVSPISQFTEPPRQARVQNETSHEHRQLLEKLEEEKHRSDAYDFPDDMMSKFSPVKVKAKLPVRNIYADMEKRTKAQATYSSTPNGGGRNAPDKVLPPAATSYKSPPAIRRPPETNRYNPGRPPEANRYAGGSAAVGSEASVHSLSSVALPSAHPASAASPAVSSAFSQTRLNAVPAKATEPKESVQRAAPANQRTPFFSELPTPKNLSKPTPPVKNPYAAKQEIVQNHYAAKQETGHNPYAPKQEAAQNREMPTMMKMASPRSRKSTMNWYAPSNVGGHLTTPSANTNPEPIRQNVVPVPRKISLGSSQGAPPVLHVSTGATASRYTPQGGQTIGQTMGQTTGQQTRLTSPRTHRPRQSIDVLYDSPRVDSTVPSALTRSRIRRGSSAAPPPPANGQGGATRHMDTPISQPAPVVVHPENLVRRQWPLFSFCSSGGRFASMIPSSDGYGHRIANIKVVPLSSILRDNADELAAKFPGPLPSSGGRSVSKELGNWVNLKLKGLGKSQPAGEAVFLTIEEKIWAILRIMIEEVHGPGDFCKAGYLDRVVKVVNASCGIPKQRQKLDLVQLERAAAPGFTNSHNSNGPDSSVGVDKNGLSRIYGFLEQGETVAALEVAVSAGDWALAITLAGLLGPQALSSVVHLYSRHRFPASDPLAQNLSFFITLAGSAYLAPSLGAGKDPTLEEMKQFSAPWIVDNIESIVPFVLSNLSHPGPILFRLSTLLADHNDCSHALLCRLLSGFPPDTPCQNVDGSIVDEIYMHILTTSCNMPASVNRQTSAQFTDALRLLRTGYLADTGHFTEAKKYLDVVASHLSASKRQGTTQSIALEFERLSDRLSRVPNGAKPHMSRVWDRLDKSFNKFVAGEDLSSSKQETSSEVFSNYSTPAVSRSASVMDITANVGPQSIMNQAFPQHPAPPFVPEARPKLPNSSRSSPYLPNAASFDLTGPPGTAPHIAPGTHPSNVAQPRILGGSSHIAPPQHFDSLAHPLASAYSPPPAKIASQPPSGTYAHDYPFTSTPSSPPPRPSYPKRYASSTASDASSLARHPLAPPAYIEKPSVPRSLPKEAVPGKRVQQLAKKSVAQQKQPVAQPKLRQMKTITHQPPPPLPNVARSAEVKVRKVPSDPVSQMLEGNSKSLEPKTEIAGTPLLPMEPGHSLRNTASGDSGTLVQEKEAAKEPGSDSQTTASKQALGPEAGKTTKQGAEAKEKEPVTTEKEHVEEQPTEKEHSGEQPAEKEHAERQIAKKEHAEEHTEEHTEEQPVIPAAISEMKKHVEEKSPLVENALKPTLSEHPNATDDVNIEQTQTLKAEPPSLKPSSLSLETPSAAKTFTTIKALPRDSVSDITLPSQPEEHSVENEELQKTEIPPPALPKPSSVRTPKNPYAALYSKAHKLSVQNKNMTYTPKSAEPAAEEEIKTPLSGTQKSSQVQLNEMGIPTDMSGVDIYGFGGYHVPPPSRENAPEPKIDLKENHSENVFEEKEPETAFNQFESINKAAASSDFGEPGSPLPPATDNIINPAANLRNIFSPPRIGNISHRSSFNSRRPSQMSSRRSSVASPLSVDDTIASKQSAIYTITEEKKLYANDADEYFDDDIVESSSEEGDSAKEREEKSKKEAAEKRKKEQERKQKEEKERKEQEQEQKKKKKSNASGKGWFSWLSRKDDGPKPIKAKMGEENQFYYDEKLKRWINKNAPVEEQIADTAPPPPPMRKEPDSQRIKQTSQPLPGPPRMNSPPPPNSSSISKPSLSGRPQKDENGIDGLLSLSAGLQRSKKRSRRGPRRGYVDVMALQGKK</sequence>
<feature type="region of interest" description="Disordered" evidence="11">
    <location>
        <begin position="1"/>
        <end position="477"/>
    </location>
</feature>
<feature type="compositionally biased region" description="Basic and acidic residues" evidence="11">
    <location>
        <begin position="137"/>
        <end position="178"/>
    </location>
</feature>
<dbReference type="RefSeq" id="XP_041135503.1">
    <property type="nucleotide sequence ID" value="XM_041282727.1"/>
</dbReference>
<feature type="region of interest" description="Disordered" evidence="11">
    <location>
        <begin position="906"/>
        <end position="939"/>
    </location>
</feature>
<feature type="compositionally biased region" description="Basic and acidic residues" evidence="11">
    <location>
        <begin position="1882"/>
        <end position="1894"/>
    </location>
</feature>
<feature type="compositionally biased region" description="Acidic residues" evidence="11">
    <location>
        <begin position="2123"/>
        <end position="2133"/>
    </location>
</feature>
<feature type="region of interest" description="Disordered" evidence="11">
    <location>
        <begin position="2055"/>
        <end position="2099"/>
    </location>
</feature>
<feature type="compositionally biased region" description="Low complexity" evidence="11">
    <location>
        <begin position="862"/>
        <end position="881"/>
    </location>
</feature>
<feature type="compositionally biased region" description="Basic and acidic residues" evidence="11">
    <location>
        <begin position="2134"/>
        <end position="2172"/>
    </location>
</feature>
<evidence type="ECO:0000259" key="12">
    <source>
        <dbReference type="Pfam" id="PF12931"/>
    </source>
</evidence>
<comment type="subcellular location">
    <subcellularLocation>
        <location evidence="1">Endoplasmic reticulum membrane</location>
        <topology evidence="1">Peripheral membrane protein</topology>
        <orientation evidence="1">Cytoplasmic side</orientation>
    </subcellularLocation>
</comment>
<evidence type="ECO:0000256" key="4">
    <source>
        <dbReference type="ARBA" id="ARBA00021659"/>
    </source>
</evidence>
<feature type="compositionally biased region" description="Basic and acidic residues" evidence="11">
    <location>
        <begin position="341"/>
        <end position="350"/>
    </location>
</feature>
<comment type="similarity">
    <text evidence="2">Belongs to the SEC16 family.</text>
</comment>
<feature type="compositionally biased region" description="Acidic residues" evidence="11">
    <location>
        <begin position="179"/>
        <end position="191"/>
    </location>
</feature>
<feature type="compositionally biased region" description="Low complexity" evidence="11">
    <location>
        <begin position="2073"/>
        <end position="2091"/>
    </location>
</feature>
<feature type="compositionally biased region" description="Basic and acidic residues" evidence="11">
    <location>
        <begin position="53"/>
        <end position="62"/>
    </location>
</feature>
<dbReference type="GO" id="GO:0005789">
    <property type="term" value="C:endoplasmic reticulum membrane"/>
    <property type="evidence" value="ECO:0007669"/>
    <property type="project" value="UniProtKB-SubCell"/>
</dbReference>
<dbReference type="Pfam" id="PF12931">
    <property type="entry name" value="TPR_Sec16"/>
    <property type="match status" value="1"/>
</dbReference>
<dbReference type="Proteomes" id="UP000663131">
    <property type="component" value="Chromosome 5"/>
</dbReference>
<dbReference type="GO" id="GO:0016192">
    <property type="term" value="P:vesicle-mediated transport"/>
    <property type="evidence" value="ECO:0007669"/>
    <property type="project" value="UniProtKB-KW"/>
</dbReference>
<feature type="region of interest" description="Disordered" evidence="11">
    <location>
        <begin position="2222"/>
        <end position="2323"/>
    </location>
</feature>
<feature type="compositionally biased region" description="Low complexity" evidence="11">
    <location>
        <begin position="63"/>
        <end position="73"/>
    </location>
</feature>
<feature type="compositionally biased region" description="Low complexity" evidence="11">
    <location>
        <begin position="1839"/>
        <end position="1855"/>
    </location>
</feature>
<evidence type="ECO:0000313" key="14">
    <source>
        <dbReference type="Proteomes" id="UP000663131"/>
    </source>
</evidence>
<dbReference type="GO" id="GO:0012507">
    <property type="term" value="C:ER to Golgi transport vesicle membrane"/>
    <property type="evidence" value="ECO:0007669"/>
    <property type="project" value="TreeGrafter"/>
</dbReference>
<reference evidence="13" key="1">
    <citation type="submission" date="2020-10" db="EMBL/GenBank/DDBJ databases">
        <authorList>
            <person name="Palmer J.M."/>
        </authorList>
    </citation>
    <scope>NUCLEOTIDE SEQUENCE</scope>
    <source>
        <strain evidence="13">UCD 2041</strain>
    </source>
</reference>
<feature type="compositionally biased region" description="Basic and acidic residues" evidence="11">
    <location>
        <begin position="360"/>
        <end position="381"/>
    </location>
</feature>
<feature type="region of interest" description="Disordered" evidence="11">
    <location>
        <begin position="1440"/>
        <end position="1831"/>
    </location>
</feature>
<dbReference type="GO" id="GO:0007030">
    <property type="term" value="P:Golgi organization"/>
    <property type="evidence" value="ECO:0007669"/>
    <property type="project" value="TreeGrafter"/>
</dbReference>
<evidence type="ECO:0000256" key="8">
    <source>
        <dbReference type="ARBA" id="ARBA00024687"/>
    </source>
</evidence>
<feature type="compositionally biased region" description="Basic and acidic residues" evidence="11">
    <location>
        <begin position="1736"/>
        <end position="1791"/>
    </location>
</feature>
<evidence type="ECO:0000313" key="13">
    <source>
        <dbReference type="EMBL" id="QOU19010.1"/>
    </source>
</evidence>
<dbReference type="GO" id="GO:0070973">
    <property type="term" value="P:protein localization to endoplasmic reticulum exit site"/>
    <property type="evidence" value="ECO:0007669"/>
    <property type="project" value="TreeGrafter"/>
</dbReference>
<dbReference type="InterPro" id="IPR024298">
    <property type="entry name" value="Sec16_Sec23-bd"/>
</dbReference>
<name>A0A871RA62_DEKBR</name>
<dbReference type="KEGG" id="bbrx:BRETT_004231"/>
<keyword evidence="7" id="KW-0931">ER-Golgi transport</keyword>
<feature type="region of interest" description="Disordered" evidence="11">
    <location>
        <begin position="1836"/>
        <end position="1855"/>
    </location>
</feature>
<evidence type="ECO:0000256" key="10">
    <source>
        <dbReference type="ARBA" id="ARBA00030878"/>
    </source>
</evidence>
<feature type="compositionally biased region" description="Basic and acidic residues" evidence="11">
    <location>
        <begin position="101"/>
        <end position="110"/>
    </location>
</feature>
<evidence type="ECO:0000256" key="3">
    <source>
        <dbReference type="ARBA" id="ARBA00020746"/>
    </source>
</evidence>
<feature type="compositionally biased region" description="Polar residues" evidence="11">
    <location>
        <begin position="41"/>
        <end position="50"/>
    </location>
</feature>
<evidence type="ECO:0000256" key="6">
    <source>
        <dbReference type="ARBA" id="ARBA00022824"/>
    </source>
</evidence>
<dbReference type="PANTHER" id="PTHR13402">
    <property type="entry name" value="RGPR-RELATED"/>
    <property type="match status" value="1"/>
</dbReference>
<keyword evidence="6" id="KW-0256">Endoplasmic reticulum</keyword>
<feature type="region of interest" description="Disordered" evidence="11">
    <location>
        <begin position="609"/>
        <end position="668"/>
    </location>
</feature>
<evidence type="ECO:0000256" key="1">
    <source>
        <dbReference type="ARBA" id="ARBA00004397"/>
    </source>
</evidence>
<evidence type="ECO:0000256" key="2">
    <source>
        <dbReference type="ARBA" id="ARBA00005927"/>
    </source>
</evidence>
<feature type="compositionally biased region" description="Low complexity" evidence="11">
    <location>
        <begin position="1562"/>
        <end position="1577"/>
    </location>
</feature>
<dbReference type="OrthoDB" id="8918678at2759"/>
<dbReference type="GO" id="GO:0070971">
    <property type="term" value="C:endoplasmic reticulum exit site"/>
    <property type="evidence" value="ECO:0007669"/>
    <property type="project" value="TreeGrafter"/>
</dbReference>
<feature type="compositionally biased region" description="Basic and acidic residues" evidence="11">
    <location>
        <begin position="1801"/>
        <end position="1811"/>
    </location>
</feature>
<evidence type="ECO:0000256" key="11">
    <source>
        <dbReference type="SAM" id="MobiDB-lite"/>
    </source>
</evidence>
<dbReference type="EMBL" id="CP063133">
    <property type="protein sequence ID" value="QOU19010.1"/>
    <property type="molecule type" value="Genomic_DNA"/>
</dbReference>
<feature type="compositionally biased region" description="Polar residues" evidence="11">
    <location>
        <begin position="77"/>
        <end position="93"/>
    </location>
</feature>
<keyword evidence="5" id="KW-0813">Transport</keyword>